<sequence>MFSCKPDPTTSSSTIPHDRKQYAGASTNYCRCSKTDKSGMFHIGDANNYEQKAEAYREKTKEYIELENDPLYVVFDKAVNLLNDLRSKKHIFAWQFGKMIPKREDAQLAYLYFVPKPHKEGTPLRPIVSSMHMPTTAISKFLDRLIRPLFDEHIRPTAIIDDADLIRRLQTYTENSYFTAQIYIQCYNKKDLSIV</sequence>
<dbReference type="EMBL" id="CAJNOJ010000383">
    <property type="protein sequence ID" value="CAF1426273.1"/>
    <property type="molecule type" value="Genomic_DNA"/>
</dbReference>
<dbReference type="Proteomes" id="UP000663828">
    <property type="component" value="Unassembled WGS sequence"/>
</dbReference>
<gene>
    <name evidence="1" type="ORF">EDS130_LOCUS37884</name>
    <name evidence="2" type="ORF">XAT740_LOCUS42722</name>
</gene>
<evidence type="ECO:0000313" key="2">
    <source>
        <dbReference type="EMBL" id="CAF1548729.1"/>
    </source>
</evidence>
<dbReference type="OrthoDB" id="5974038at2759"/>
<evidence type="ECO:0000313" key="1">
    <source>
        <dbReference type="EMBL" id="CAF1426273.1"/>
    </source>
</evidence>
<accession>A0A815WTN1</accession>
<dbReference type="AlphaFoldDB" id="A0A815WTN1"/>
<dbReference type="Proteomes" id="UP000663852">
    <property type="component" value="Unassembled WGS sequence"/>
</dbReference>
<protein>
    <submittedName>
        <fullName evidence="2">Uncharacterized protein</fullName>
    </submittedName>
</protein>
<proteinExistence type="predicted"/>
<organism evidence="2 3">
    <name type="scientific">Adineta ricciae</name>
    <name type="common">Rotifer</name>
    <dbReference type="NCBI Taxonomy" id="249248"/>
    <lineage>
        <taxon>Eukaryota</taxon>
        <taxon>Metazoa</taxon>
        <taxon>Spiralia</taxon>
        <taxon>Gnathifera</taxon>
        <taxon>Rotifera</taxon>
        <taxon>Eurotatoria</taxon>
        <taxon>Bdelloidea</taxon>
        <taxon>Adinetida</taxon>
        <taxon>Adinetidae</taxon>
        <taxon>Adineta</taxon>
    </lineage>
</organism>
<comment type="caution">
    <text evidence="2">The sequence shown here is derived from an EMBL/GenBank/DDBJ whole genome shotgun (WGS) entry which is preliminary data.</text>
</comment>
<keyword evidence="3" id="KW-1185">Reference proteome</keyword>
<dbReference type="EMBL" id="CAJNOR010005159">
    <property type="protein sequence ID" value="CAF1548729.1"/>
    <property type="molecule type" value="Genomic_DNA"/>
</dbReference>
<name>A0A815WTN1_ADIRI</name>
<reference evidence="2" key="1">
    <citation type="submission" date="2021-02" db="EMBL/GenBank/DDBJ databases">
        <authorList>
            <person name="Nowell W R."/>
        </authorList>
    </citation>
    <scope>NUCLEOTIDE SEQUENCE</scope>
</reference>
<evidence type="ECO:0000313" key="3">
    <source>
        <dbReference type="Proteomes" id="UP000663828"/>
    </source>
</evidence>